<dbReference type="AlphaFoldDB" id="A0A061SMA6"/>
<accession>A0A061SMA6</accession>
<dbReference type="InterPro" id="IPR027417">
    <property type="entry name" value="P-loop_NTPase"/>
</dbReference>
<gene>
    <name evidence="1" type="ORF">PM02_12195</name>
</gene>
<name>A0A061SMA6_9RHOB</name>
<protein>
    <recommendedName>
        <fullName evidence="3">Gamma-glutamyl kinase</fullName>
    </recommendedName>
</protein>
<dbReference type="STRING" id="83219.PM02_12195"/>
<comment type="caution">
    <text evidence="1">The sequence shown here is derived from an EMBL/GenBank/DDBJ whole genome shotgun (WGS) entry which is preliminary data.</text>
</comment>
<keyword evidence="2" id="KW-1185">Reference proteome</keyword>
<dbReference type="RefSeq" id="WP_037908745.1">
    <property type="nucleotide sequence ID" value="NZ_JEMU01000009.1"/>
</dbReference>
<dbReference type="eggNOG" id="ENOG5031EKP">
    <property type="taxonomic scope" value="Bacteria"/>
</dbReference>
<proteinExistence type="predicted"/>
<evidence type="ECO:0008006" key="3">
    <source>
        <dbReference type="Google" id="ProtNLM"/>
    </source>
</evidence>
<sequence length="206" mass="23315">MLIFLRHRLAFLAVPKTGTTAVEMALRPKAEVIFSRNRKHINAQRYMRKIGPFLEDTFGVFPEPLAVMRDPVDQIRSWYKYRTADRLKGSDLSTDGISFDAYVRAVISDDPPPYAQIGTQFNFLTDGNGAVQVEHLFAYEKQLAFRQFLSERLEETVEIAPKNVSPAMDAPLSDDVAALLRAARADEFALYDRLMAADGYLHQARA</sequence>
<dbReference type="SUPFAM" id="SSF52540">
    <property type="entry name" value="P-loop containing nucleoside triphosphate hydrolases"/>
    <property type="match status" value="1"/>
</dbReference>
<evidence type="ECO:0000313" key="1">
    <source>
        <dbReference type="EMBL" id="KAJ02846.1"/>
    </source>
</evidence>
<organism evidence="1 2">
    <name type="scientific">Sulfitobacter mediterraneus</name>
    <dbReference type="NCBI Taxonomy" id="83219"/>
    <lineage>
        <taxon>Bacteria</taxon>
        <taxon>Pseudomonadati</taxon>
        <taxon>Pseudomonadota</taxon>
        <taxon>Alphaproteobacteria</taxon>
        <taxon>Rhodobacterales</taxon>
        <taxon>Roseobacteraceae</taxon>
        <taxon>Sulfitobacter</taxon>
    </lineage>
</organism>
<reference evidence="1 2" key="1">
    <citation type="journal article" date="2014" name="Genome Announc.">
        <title>Draft Genome Sequences of Two Isolates of the Roseobacter Group, Sulfitobacter sp. Strains 3SOLIMAR09 and 1FIGIMAR09, from Harbors of Mallorca Island (Mediterranean Sea).</title>
        <authorList>
            <person name="Mas-Llado M."/>
            <person name="Pina-Villalonga J.M."/>
            <person name="Brunet-Galmes I."/>
            <person name="Nogales B."/>
            <person name="Bosch R."/>
        </authorList>
    </citation>
    <scope>NUCLEOTIDE SEQUENCE [LARGE SCALE GENOMIC DNA]</scope>
    <source>
        <strain evidence="1 2">1FIGIMAR09</strain>
    </source>
</reference>
<evidence type="ECO:0000313" key="2">
    <source>
        <dbReference type="Proteomes" id="UP000027337"/>
    </source>
</evidence>
<dbReference type="Proteomes" id="UP000027337">
    <property type="component" value="Unassembled WGS sequence"/>
</dbReference>
<dbReference type="EMBL" id="JEMU01000009">
    <property type="protein sequence ID" value="KAJ02846.1"/>
    <property type="molecule type" value="Genomic_DNA"/>
</dbReference>